<dbReference type="OrthoDB" id="528672at2759"/>
<keyword evidence="2" id="KW-1185">Reference proteome</keyword>
<protein>
    <submittedName>
        <fullName evidence="1">Uncharacterized protein</fullName>
    </submittedName>
</protein>
<dbReference type="EMBL" id="JAEHOD010000001">
    <property type="protein sequence ID" value="KAG2454519.1"/>
    <property type="molecule type" value="Genomic_DNA"/>
</dbReference>
<gene>
    <name evidence="1" type="ORF">HYH02_000366</name>
</gene>
<dbReference type="Proteomes" id="UP000613740">
    <property type="component" value="Unassembled WGS sequence"/>
</dbReference>
<evidence type="ECO:0000313" key="1">
    <source>
        <dbReference type="EMBL" id="KAG2454519.1"/>
    </source>
</evidence>
<organism evidence="1 2">
    <name type="scientific">Chlamydomonas schloesseri</name>
    <dbReference type="NCBI Taxonomy" id="2026947"/>
    <lineage>
        <taxon>Eukaryota</taxon>
        <taxon>Viridiplantae</taxon>
        <taxon>Chlorophyta</taxon>
        <taxon>core chlorophytes</taxon>
        <taxon>Chlorophyceae</taxon>
        <taxon>CS clade</taxon>
        <taxon>Chlamydomonadales</taxon>
        <taxon>Chlamydomonadaceae</taxon>
        <taxon>Chlamydomonas</taxon>
    </lineage>
</organism>
<sequence>MFKLPFKLPLDAYILAVPITCALGAMVTMTARVPARDPEATRDPAFYENEAHAAAVGSNYENGIKGLFDMRIRQRKFTVFDNEVNIPK</sequence>
<comment type="caution">
    <text evidence="1">The sequence shown here is derived from an EMBL/GenBank/DDBJ whole genome shotgun (WGS) entry which is preliminary data.</text>
</comment>
<proteinExistence type="predicted"/>
<evidence type="ECO:0000313" key="2">
    <source>
        <dbReference type="Proteomes" id="UP000613740"/>
    </source>
</evidence>
<accession>A0A835WW46</accession>
<reference evidence="1" key="1">
    <citation type="journal article" date="2020" name="bioRxiv">
        <title>Comparative genomics of Chlamydomonas.</title>
        <authorList>
            <person name="Craig R.J."/>
            <person name="Hasan A.R."/>
            <person name="Ness R.W."/>
            <person name="Keightley P.D."/>
        </authorList>
    </citation>
    <scope>NUCLEOTIDE SEQUENCE</scope>
    <source>
        <strain evidence="1">CCAP 11/173</strain>
    </source>
</reference>
<dbReference type="AlphaFoldDB" id="A0A835WW46"/>
<name>A0A835WW46_9CHLO</name>